<dbReference type="InterPro" id="IPR037925">
    <property type="entry name" value="FlgE/F/G-like"/>
</dbReference>
<evidence type="ECO:0000259" key="6">
    <source>
        <dbReference type="Pfam" id="PF00460"/>
    </source>
</evidence>
<proteinExistence type="inferred from homology"/>
<dbReference type="Pfam" id="PF22692">
    <property type="entry name" value="LlgE_F_G_D1"/>
    <property type="match status" value="1"/>
</dbReference>
<dbReference type="AlphaFoldDB" id="A0A497E3C9"/>
<feature type="domain" description="Flagellar basal-body/hook protein C-terminal" evidence="7">
    <location>
        <begin position="499"/>
        <end position="541"/>
    </location>
</feature>
<evidence type="ECO:0000259" key="7">
    <source>
        <dbReference type="Pfam" id="PF06429"/>
    </source>
</evidence>
<dbReference type="PANTHER" id="PTHR30435">
    <property type="entry name" value="FLAGELLAR PROTEIN"/>
    <property type="match status" value="1"/>
</dbReference>
<keyword evidence="10" id="KW-0282">Flagellum</keyword>
<evidence type="ECO:0000256" key="4">
    <source>
        <dbReference type="ARBA" id="ARBA00023143"/>
    </source>
</evidence>
<evidence type="ECO:0000313" key="11">
    <source>
        <dbReference type="Proteomes" id="UP000279422"/>
    </source>
</evidence>
<dbReference type="PANTHER" id="PTHR30435:SF1">
    <property type="entry name" value="FLAGELLAR HOOK PROTEIN FLGE"/>
    <property type="match status" value="1"/>
</dbReference>
<comment type="subcellular location">
    <subcellularLocation>
        <location evidence="1 5">Bacterial flagellum basal body</location>
    </subcellularLocation>
</comment>
<evidence type="ECO:0000259" key="8">
    <source>
        <dbReference type="Pfam" id="PF07559"/>
    </source>
</evidence>
<evidence type="ECO:0000259" key="9">
    <source>
        <dbReference type="Pfam" id="PF22692"/>
    </source>
</evidence>
<keyword evidence="10" id="KW-0969">Cilium</keyword>
<evidence type="ECO:0000256" key="2">
    <source>
        <dbReference type="ARBA" id="ARBA00009677"/>
    </source>
</evidence>
<dbReference type="GO" id="GO:0071978">
    <property type="term" value="P:bacterial-type flagellum-dependent swarming motility"/>
    <property type="evidence" value="ECO:0007669"/>
    <property type="project" value="TreeGrafter"/>
</dbReference>
<dbReference type="EMBL" id="QMPZ01000065">
    <property type="protein sequence ID" value="RLE09063.1"/>
    <property type="molecule type" value="Genomic_DNA"/>
</dbReference>
<accession>A0A497E3C9</accession>
<comment type="caution">
    <text evidence="10">The sequence shown here is derived from an EMBL/GenBank/DDBJ whole genome shotgun (WGS) entry which is preliminary data.</text>
</comment>
<dbReference type="InterPro" id="IPR020013">
    <property type="entry name" value="Flagellar_FlgE/F/G"/>
</dbReference>
<dbReference type="InterPro" id="IPR011491">
    <property type="entry name" value="FlgE_D2"/>
</dbReference>
<organism evidence="10 11">
    <name type="scientific">Aerophobetes bacterium</name>
    <dbReference type="NCBI Taxonomy" id="2030807"/>
    <lineage>
        <taxon>Bacteria</taxon>
        <taxon>Candidatus Aerophobota</taxon>
    </lineage>
</organism>
<feature type="domain" description="Flagellar hook protein FlgE/F/G-like D1" evidence="9">
    <location>
        <begin position="95"/>
        <end position="156"/>
    </location>
</feature>
<name>A0A497E3C9_UNCAE</name>
<dbReference type="Proteomes" id="UP000279422">
    <property type="component" value="Unassembled WGS sequence"/>
</dbReference>
<reference evidence="10 11" key="1">
    <citation type="submission" date="2018-06" db="EMBL/GenBank/DDBJ databases">
        <title>Extensive metabolic versatility and redundancy in microbially diverse, dynamic hydrothermal sediments.</title>
        <authorList>
            <person name="Dombrowski N."/>
            <person name="Teske A."/>
            <person name="Baker B.J."/>
        </authorList>
    </citation>
    <scope>NUCLEOTIDE SEQUENCE [LARGE SCALE GENOMIC DNA]</scope>
    <source>
        <strain evidence="10">B47_G16</strain>
    </source>
</reference>
<keyword evidence="4 5" id="KW-0975">Bacterial flagellum</keyword>
<dbReference type="InterPro" id="IPR037058">
    <property type="entry name" value="Falgellar_hook_FlgE_sf"/>
</dbReference>
<sequence length="543" mass="57860">MMRSLFSAVSGLRNHQVQMDVIGNNIANVNTVAFKSSRCLFQDMLSQTLKAAGGPTEGRGGTNPQQVGLGMRISSIDNIFTQGNLMSTQNKTDLAIEGDGFFILSDGESTFYTRAGNFKFDIEGNLVNPSNGYIVQGYMADEEGFLGKTLQNIQIDFSQRLPAKPTDEVSFVGNLNSDAEPTYAASNTLLTKLFDEDGNPMNLHIGDTISFSGTVDTTNINGSLKVEETTNLSDLAYALQAAIRAAGDGTETVTVQSDGSLQVTAGSFDITGLTMTCTGNTEFNSYGDIGDIPAEGTGSTPEGSRAPDYTTFVTAYDSLGKPQIITLYFAKDTSGVSNTWHWLATVPYKEGSPPSGDTGTLTFNSDGSLATGDQQQLTFDPDGANEGADEMRVNLRFGTKNKFDGLTQFAALFSATVKEQNGYPSGTLDDISIDEAGIVTGIFTNGVNRTLAQIPIAIFSNQDGLYKKGDNLYQQSLNSGIAQVGQAGTGGRGSIVPSTLEMSNVDLAQSFTEIIVAQRGFQVNARVITASDQILQELVNLKR</sequence>
<dbReference type="NCBIfam" id="TIGR03506">
    <property type="entry name" value="FlgEFG_subfam"/>
    <property type="match status" value="2"/>
</dbReference>
<evidence type="ECO:0000313" key="10">
    <source>
        <dbReference type="EMBL" id="RLE09063.1"/>
    </source>
</evidence>
<evidence type="ECO:0000256" key="3">
    <source>
        <dbReference type="ARBA" id="ARBA00019015"/>
    </source>
</evidence>
<gene>
    <name evidence="10" type="ORF">DRJ00_05140</name>
</gene>
<protein>
    <recommendedName>
        <fullName evidence="3 5">Flagellar hook protein FlgE</fullName>
    </recommendedName>
</protein>
<dbReference type="Pfam" id="PF06429">
    <property type="entry name" value="Flg_bbr_C"/>
    <property type="match status" value="1"/>
</dbReference>
<evidence type="ECO:0000256" key="5">
    <source>
        <dbReference type="RuleBase" id="RU362116"/>
    </source>
</evidence>
<dbReference type="Pfam" id="PF00460">
    <property type="entry name" value="Flg_bb_rod"/>
    <property type="match status" value="1"/>
</dbReference>
<dbReference type="GO" id="GO:0009425">
    <property type="term" value="C:bacterial-type flagellum basal body"/>
    <property type="evidence" value="ECO:0007669"/>
    <property type="project" value="UniProtKB-SubCell"/>
</dbReference>
<keyword evidence="10" id="KW-0966">Cell projection</keyword>
<evidence type="ECO:0000256" key="1">
    <source>
        <dbReference type="ARBA" id="ARBA00004117"/>
    </source>
</evidence>
<feature type="domain" description="Flagellar hook protein FlgE D2" evidence="8">
    <location>
        <begin position="298"/>
        <end position="423"/>
    </location>
</feature>
<dbReference type="InterPro" id="IPR001444">
    <property type="entry name" value="Flag_bb_rod_N"/>
</dbReference>
<dbReference type="Gene3D" id="2.60.98.20">
    <property type="entry name" value="Flagellar hook protein FlgE"/>
    <property type="match status" value="1"/>
</dbReference>
<dbReference type="Pfam" id="PF07559">
    <property type="entry name" value="FlgE_D2"/>
    <property type="match status" value="1"/>
</dbReference>
<feature type="domain" description="Flagellar basal body rod protein N-terminal" evidence="6">
    <location>
        <begin position="7"/>
        <end position="35"/>
    </location>
</feature>
<dbReference type="GO" id="GO:0009424">
    <property type="term" value="C:bacterial-type flagellum hook"/>
    <property type="evidence" value="ECO:0007669"/>
    <property type="project" value="TreeGrafter"/>
</dbReference>
<dbReference type="InterPro" id="IPR010930">
    <property type="entry name" value="Flg_bb/hook_C_dom"/>
</dbReference>
<dbReference type="GO" id="GO:0005829">
    <property type="term" value="C:cytosol"/>
    <property type="evidence" value="ECO:0007669"/>
    <property type="project" value="TreeGrafter"/>
</dbReference>
<comment type="similarity">
    <text evidence="2 5">Belongs to the flagella basal body rod proteins family.</text>
</comment>
<dbReference type="InterPro" id="IPR053967">
    <property type="entry name" value="LlgE_F_G-like_D1"/>
</dbReference>
<comment type="function">
    <text evidence="5">A flexible structure which links the flagellar filament to the drive apparatus in the basal body.</text>
</comment>
<dbReference type="SUPFAM" id="SSF117143">
    <property type="entry name" value="Flagellar hook protein flgE"/>
    <property type="match status" value="1"/>
</dbReference>